<dbReference type="RefSeq" id="WP_123105308.1">
    <property type="nucleotide sequence ID" value="NZ_RIBZ01000469.1"/>
</dbReference>
<keyword evidence="2" id="KW-1185">Reference proteome</keyword>
<gene>
    <name evidence="1" type="ORF">EEJ42_31655</name>
</gene>
<evidence type="ECO:0000313" key="2">
    <source>
        <dbReference type="Proteomes" id="UP000275401"/>
    </source>
</evidence>
<proteinExistence type="predicted"/>
<protein>
    <submittedName>
        <fullName evidence="1">Uncharacterized protein</fullName>
    </submittedName>
</protein>
<dbReference type="Proteomes" id="UP000275401">
    <property type="component" value="Unassembled WGS sequence"/>
</dbReference>
<organism evidence="1 2">
    <name type="scientific">Streptomyces botrytidirepellens</name>
    <dbReference type="NCBI Taxonomy" id="2486417"/>
    <lineage>
        <taxon>Bacteria</taxon>
        <taxon>Bacillati</taxon>
        <taxon>Actinomycetota</taxon>
        <taxon>Actinomycetes</taxon>
        <taxon>Kitasatosporales</taxon>
        <taxon>Streptomycetaceae</taxon>
        <taxon>Streptomyces</taxon>
    </lineage>
</organism>
<dbReference type="EMBL" id="RIBZ01000469">
    <property type="protein sequence ID" value="RNG13815.1"/>
    <property type="molecule type" value="Genomic_DNA"/>
</dbReference>
<name>A0A3M8VBH9_9ACTN</name>
<sequence length="70" mass="7579">MPTSLTECLTEMQGAKFHPGHSLILEPPEGPSALACTCGGFLELKPDTRSAQIVRYRAHLEEAVREATPS</sequence>
<reference evidence="1 2" key="1">
    <citation type="submission" date="2018-11" db="EMBL/GenBank/DDBJ databases">
        <title>The Potential of Streptomyces as Biocontrol Agents against the Tomato grey mould, Botrytis cinerea (Gray mold) Frontiers in Microbiology.</title>
        <authorList>
            <person name="Li D."/>
        </authorList>
    </citation>
    <scope>NUCLEOTIDE SEQUENCE [LARGE SCALE GENOMIC DNA]</scope>
    <source>
        <strain evidence="1 2">NEAU-LD23</strain>
    </source>
</reference>
<accession>A0A3M8VBH9</accession>
<dbReference type="AlphaFoldDB" id="A0A3M8VBH9"/>
<comment type="caution">
    <text evidence="1">The sequence shown here is derived from an EMBL/GenBank/DDBJ whole genome shotgun (WGS) entry which is preliminary data.</text>
</comment>
<evidence type="ECO:0000313" key="1">
    <source>
        <dbReference type="EMBL" id="RNG13815.1"/>
    </source>
</evidence>